<gene>
    <name evidence="3" type="ORF">Y5S_03608</name>
</gene>
<feature type="transmembrane region" description="Helical" evidence="1">
    <location>
        <begin position="6"/>
        <end position="30"/>
    </location>
</feature>
<dbReference type="SUPFAM" id="SSF81324">
    <property type="entry name" value="Voltage-gated potassium channels"/>
    <property type="match status" value="1"/>
</dbReference>
<evidence type="ECO:0000313" key="3">
    <source>
        <dbReference type="EMBL" id="KGD62653.1"/>
    </source>
</evidence>
<keyword evidence="1" id="KW-0472">Membrane</keyword>
<dbReference type="AlphaFoldDB" id="A0A095TJQ5"/>
<proteinExistence type="predicted"/>
<reference evidence="3 4" key="1">
    <citation type="submission" date="2012-09" db="EMBL/GenBank/DDBJ databases">
        <title>Genome Sequence of alkane-degrading Bacterium Alcanivorax sp. 19-m-6.</title>
        <authorList>
            <person name="Lai Q."/>
            <person name="Shao Z."/>
        </authorList>
    </citation>
    <scope>NUCLEOTIDE SEQUENCE [LARGE SCALE GENOMIC DNA]</scope>
    <source>
        <strain evidence="3 4">19-m-6</strain>
    </source>
</reference>
<sequence length="149" mass="16860">MENDTVLYEVIYASLVSLGMVLVTVTLHYWTLYGLSEFLKRWKKPLRGEILFVVIAMFAAHMIEITLYAWVYLLLDNSDTAMNIGGAVDGSFLDHLYFSAACYTSLGLGDLFPMGTLRLIAGVEALNGLILITWSASFAFLVMQRRWRF</sequence>
<keyword evidence="4" id="KW-1185">Reference proteome</keyword>
<dbReference type="STRING" id="1177154.Y5S_03608"/>
<feature type="transmembrane region" description="Helical" evidence="1">
    <location>
        <begin position="50"/>
        <end position="73"/>
    </location>
</feature>
<accession>A0A095TJQ5</accession>
<organism evidence="3 4">
    <name type="scientific">Alcanivorax nanhaiticus</name>
    <dbReference type="NCBI Taxonomy" id="1177154"/>
    <lineage>
        <taxon>Bacteria</taxon>
        <taxon>Pseudomonadati</taxon>
        <taxon>Pseudomonadota</taxon>
        <taxon>Gammaproteobacteria</taxon>
        <taxon>Oceanospirillales</taxon>
        <taxon>Alcanivoracaceae</taxon>
        <taxon>Alcanivorax</taxon>
    </lineage>
</organism>
<evidence type="ECO:0000256" key="1">
    <source>
        <dbReference type="SAM" id="Phobius"/>
    </source>
</evidence>
<dbReference type="eggNOG" id="ENOG5031669">
    <property type="taxonomic scope" value="Bacteria"/>
</dbReference>
<dbReference type="EMBL" id="ARXV01000022">
    <property type="protein sequence ID" value="KGD62653.1"/>
    <property type="molecule type" value="Genomic_DNA"/>
</dbReference>
<evidence type="ECO:0000259" key="2">
    <source>
        <dbReference type="Pfam" id="PF07885"/>
    </source>
</evidence>
<feature type="transmembrane region" description="Helical" evidence="1">
    <location>
        <begin position="119"/>
        <end position="143"/>
    </location>
</feature>
<dbReference type="Proteomes" id="UP000029444">
    <property type="component" value="Unassembled WGS sequence"/>
</dbReference>
<keyword evidence="1" id="KW-0812">Transmembrane</keyword>
<feature type="domain" description="Potassium channel" evidence="2">
    <location>
        <begin position="63"/>
        <end position="140"/>
    </location>
</feature>
<dbReference type="PATRIC" id="fig|1177154.3.peg.3616"/>
<dbReference type="Gene3D" id="1.10.287.70">
    <property type="match status" value="1"/>
</dbReference>
<comment type="caution">
    <text evidence="3">The sequence shown here is derived from an EMBL/GenBank/DDBJ whole genome shotgun (WGS) entry which is preliminary data.</text>
</comment>
<keyword evidence="1" id="KW-1133">Transmembrane helix</keyword>
<name>A0A095TJQ5_9GAMM</name>
<dbReference type="Pfam" id="PF07885">
    <property type="entry name" value="Ion_trans_2"/>
    <property type="match status" value="1"/>
</dbReference>
<evidence type="ECO:0000313" key="4">
    <source>
        <dbReference type="Proteomes" id="UP000029444"/>
    </source>
</evidence>
<protein>
    <recommendedName>
        <fullName evidence="2">Potassium channel domain-containing protein</fullName>
    </recommendedName>
</protein>
<dbReference type="InterPro" id="IPR013099">
    <property type="entry name" value="K_chnl_dom"/>
</dbReference>
<dbReference type="RefSeq" id="WP_231552745.1">
    <property type="nucleotide sequence ID" value="NZ_ARXV01000022.1"/>
</dbReference>